<accession>A0A6J6RU44</accession>
<evidence type="ECO:0000256" key="1">
    <source>
        <dbReference type="ARBA" id="ARBA00004202"/>
    </source>
</evidence>
<evidence type="ECO:0000259" key="9">
    <source>
        <dbReference type="PROSITE" id="PS50893"/>
    </source>
</evidence>
<dbReference type="Pfam" id="PF00005">
    <property type="entry name" value="ABC_tran"/>
    <property type="match status" value="1"/>
</dbReference>
<comment type="subcellular location">
    <subcellularLocation>
        <location evidence="1">Cell membrane</location>
        <topology evidence="1">Peripheral membrane protein</topology>
    </subcellularLocation>
</comment>
<evidence type="ECO:0000256" key="7">
    <source>
        <dbReference type="ARBA" id="ARBA00022967"/>
    </source>
</evidence>
<dbReference type="InterPro" id="IPR013563">
    <property type="entry name" value="Oligopep_ABC_C"/>
</dbReference>
<evidence type="ECO:0000313" key="10">
    <source>
        <dbReference type="EMBL" id="CAB4726073.1"/>
    </source>
</evidence>
<gene>
    <name evidence="10" type="ORF">UFOPK2662_01071</name>
    <name evidence="11" type="ORF">UFOPK2942_00563</name>
</gene>
<keyword evidence="6" id="KW-0067">ATP-binding</keyword>
<evidence type="ECO:0000256" key="8">
    <source>
        <dbReference type="ARBA" id="ARBA00023136"/>
    </source>
</evidence>
<reference evidence="10" key="1">
    <citation type="submission" date="2020-05" db="EMBL/GenBank/DDBJ databases">
        <authorList>
            <person name="Chiriac C."/>
            <person name="Salcher M."/>
            <person name="Ghai R."/>
            <person name="Kavagutti S V."/>
        </authorList>
    </citation>
    <scope>NUCLEOTIDE SEQUENCE</scope>
</reference>
<keyword evidence="5" id="KW-0547">Nucleotide-binding</keyword>
<dbReference type="PANTHER" id="PTHR43297">
    <property type="entry name" value="OLIGOPEPTIDE TRANSPORT ATP-BINDING PROTEIN APPD"/>
    <property type="match status" value="1"/>
</dbReference>
<keyword evidence="8" id="KW-0472">Membrane</keyword>
<evidence type="ECO:0000256" key="3">
    <source>
        <dbReference type="ARBA" id="ARBA00022475"/>
    </source>
</evidence>
<dbReference type="InterPro" id="IPR050388">
    <property type="entry name" value="ABC_Ni/Peptide_Import"/>
</dbReference>
<dbReference type="InterPro" id="IPR003439">
    <property type="entry name" value="ABC_transporter-like_ATP-bd"/>
</dbReference>
<feature type="domain" description="ABC transporter" evidence="9">
    <location>
        <begin position="5"/>
        <end position="250"/>
    </location>
</feature>
<keyword evidence="2" id="KW-0813">Transport</keyword>
<dbReference type="InterPro" id="IPR003593">
    <property type="entry name" value="AAA+_ATPase"/>
</dbReference>
<evidence type="ECO:0000256" key="5">
    <source>
        <dbReference type="ARBA" id="ARBA00022741"/>
    </source>
</evidence>
<dbReference type="Pfam" id="PF08352">
    <property type="entry name" value="oligo_HPY"/>
    <property type="match status" value="1"/>
</dbReference>
<keyword evidence="4" id="KW-0997">Cell inner membrane</keyword>
<dbReference type="GO" id="GO:0015833">
    <property type="term" value="P:peptide transport"/>
    <property type="evidence" value="ECO:0007669"/>
    <property type="project" value="InterPro"/>
</dbReference>
<dbReference type="FunFam" id="3.40.50.300:FF:000016">
    <property type="entry name" value="Oligopeptide ABC transporter ATP-binding component"/>
    <property type="match status" value="1"/>
</dbReference>
<proteinExistence type="predicted"/>
<dbReference type="EMBL" id="CAEZYI010000076">
    <property type="protein sequence ID" value="CAB4726073.1"/>
    <property type="molecule type" value="Genomic_DNA"/>
</dbReference>
<dbReference type="NCBIfam" id="TIGR01727">
    <property type="entry name" value="oligo_HPY"/>
    <property type="match status" value="1"/>
</dbReference>
<name>A0A6J6RU44_9ZZZZ</name>
<dbReference type="EMBL" id="CAFAAA010000012">
    <property type="protein sequence ID" value="CAB4778507.1"/>
    <property type="molecule type" value="Genomic_DNA"/>
</dbReference>
<dbReference type="GO" id="GO:0005524">
    <property type="term" value="F:ATP binding"/>
    <property type="evidence" value="ECO:0007669"/>
    <property type="project" value="UniProtKB-KW"/>
</dbReference>
<keyword evidence="3" id="KW-1003">Cell membrane</keyword>
<dbReference type="GO" id="GO:0005886">
    <property type="term" value="C:plasma membrane"/>
    <property type="evidence" value="ECO:0007669"/>
    <property type="project" value="UniProtKB-SubCell"/>
</dbReference>
<dbReference type="AlphaFoldDB" id="A0A6J6RU44"/>
<protein>
    <submittedName>
        <fullName evidence="10">Unannotated protein</fullName>
    </submittedName>
</protein>
<dbReference type="Gene3D" id="3.40.50.300">
    <property type="entry name" value="P-loop containing nucleotide triphosphate hydrolases"/>
    <property type="match status" value="1"/>
</dbReference>
<dbReference type="InterPro" id="IPR027417">
    <property type="entry name" value="P-loop_NTPase"/>
</dbReference>
<dbReference type="CDD" id="cd03257">
    <property type="entry name" value="ABC_NikE_OppD_transporters"/>
    <property type="match status" value="1"/>
</dbReference>
<evidence type="ECO:0000313" key="11">
    <source>
        <dbReference type="EMBL" id="CAB4778507.1"/>
    </source>
</evidence>
<keyword evidence="7" id="KW-1278">Translocase</keyword>
<dbReference type="InterPro" id="IPR017871">
    <property type="entry name" value="ABC_transporter-like_CS"/>
</dbReference>
<dbReference type="SUPFAM" id="SSF52540">
    <property type="entry name" value="P-loop containing nucleoside triphosphate hydrolases"/>
    <property type="match status" value="1"/>
</dbReference>
<dbReference type="SMART" id="SM00382">
    <property type="entry name" value="AAA"/>
    <property type="match status" value="1"/>
</dbReference>
<organism evidence="10">
    <name type="scientific">freshwater metagenome</name>
    <dbReference type="NCBI Taxonomy" id="449393"/>
    <lineage>
        <taxon>unclassified sequences</taxon>
        <taxon>metagenomes</taxon>
        <taxon>ecological metagenomes</taxon>
    </lineage>
</organism>
<dbReference type="PANTHER" id="PTHR43297:SF14">
    <property type="entry name" value="ATPASE AAA-TYPE CORE DOMAIN-CONTAINING PROTEIN"/>
    <property type="match status" value="1"/>
</dbReference>
<sequence>MSTVLKISELEVDFQINGVITNTPLRGINIEIKAGKTLGIVGETGCGKTLTATAIMGLLPSSAVQRGQIEFADHGVINKSEMAAIRGSEITMIFQNPQSAFNPIFTIGAQLTMVAQRRGISDIKAILVARLESVGLRDPRRVLESYPHELSGGMLQRAMIAMALLSTPTLLIADEPTTALDATIGDQVLTLIATLQKREGFAMLFISHDVTAVAKVSDEIAVIYAGRVVETGPAHDVMSSPQHPYTRGLLGAIPSAEKARGTLVTIPGNVPSVLTNIKGCAFAERCSARIDKCDQEPPIVEIGNRSVACWVVKS</sequence>
<dbReference type="GO" id="GO:0016887">
    <property type="term" value="F:ATP hydrolysis activity"/>
    <property type="evidence" value="ECO:0007669"/>
    <property type="project" value="InterPro"/>
</dbReference>
<evidence type="ECO:0000256" key="2">
    <source>
        <dbReference type="ARBA" id="ARBA00022448"/>
    </source>
</evidence>
<dbReference type="PROSITE" id="PS50893">
    <property type="entry name" value="ABC_TRANSPORTER_2"/>
    <property type="match status" value="1"/>
</dbReference>
<evidence type="ECO:0000256" key="6">
    <source>
        <dbReference type="ARBA" id="ARBA00022840"/>
    </source>
</evidence>
<dbReference type="PROSITE" id="PS00211">
    <property type="entry name" value="ABC_TRANSPORTER_1"/>
    <property type="match status" value="1"/>
</dbReference>
<evidence type="ECO:0000256" key="4">
    <source>
        <dbReference type="ARBA" id="ARBA00022519"/>
    </source>
</evidence>